<dbReference type="GO" id="GO:0005886">
    <property type="term" value="C:plasma membrane"/>
    <property type="evidence" value="ECO:0007669"/>
    <property type="project" value="UniProtKB-SubCell"/>
</dbReference>
<dbReference type="Pfam" id="PF00924">
    <property type="entry name" value="MS_channel_2nd"/>
    <property type="match status" value="1"/>
</dbReference>
<dbReference type="PANTHER" id="PTHR30221:SF18">
    <property type="entry name" value="SLL0590 PROTEIN"/>
    <property type="match status" value="1"/>
</dbReference>
<comment type="subcellular location">
    <subcellularLocation>
        <location evidence="1">Cell membrane</location>
        <topology evidence="1">Multi-pass membrane protein</topology>
    </subcellularLocation>
</comment>
<protein>
    <submittedName>
        <fullName evidence="11">Mechanosensitive ion channel protein</fullName>
    </submittedName>
</protein>
<evidence type="ECO:0000313" key="11">
    <source>
        <dbReference type="EMBL" id="ATS17940.1"/>
    </source>
</evidence>
<dbReference type="SUPFAM" id="SSF50182">
    <property type="entry name" value="Sm-like ribonucleoproteins"/>
    <property type="match status" value="1"/>
</dbReference>
<evidence type="ECO:0000256" key="6">
    <source>
        <dbReference type="ARBA" id="ARBA00023136"/>
    </source>
</evidence>
<dbReference type="InterPro" id="IPR049278">
    <property type="entry name" value="MS_channel_C"/>
</dbReference>
<dbReference type="Pfam" id="PF21082">
    <property type="entry name" value="MS_channel_3rd"/>
    <property type="match status" value="1"/>
</dbReference>
<keyword evidence="3" id="KW-1003">Cell membrane</keyword>
<evidence type="ECO:0000256" key="3">
    <source>
        <dbReference type="ARBA" id="ARBA00022475"/>
    </source>
</evidence>
<feature type="transmembrane region" description="Helical" evidence="7">
    <location>
        <begin position="224"/>
        <end position="242"/>
    </location>
</feature>
<dbReference type="AlphaFoldDB" id="A0A2D2Q0B3"/>
<dbReference type="SUPFAM" id="SSF82689">
    <property type="entry name" value="Mechanosensitive channel protein MscS (YggB), C-terminal domain"/>
    <property type="match status" value="1"/>
</dbReference>
<comment type="similarity">
    <text evidence="2">Belongs to the MscS (TC 1.A.23) family.</text>
</comment>
<dbReference type="InterPro" id="IPR045275">
    <property type="entry name" value="MscS_archaea/bacteria_type"/>
</dbReference>
<dbReference type="GO" id="GO:0008381">
    <property type="term" value="F:mechanosensitive monoatomic ion channel activity"/>
    <property type="evidence" value="ECO:0007669"/>
    <property type="project" value="InterPro"/>
</dbReference>
<gene>
    <name evidence="11" type="ORF">BRW62_03355</name>
</gene>
<reference evidence="12" key="2">
    <citation type="journal article" date="2022" name="Front. Microbiol.">
        <title>Comparative Genomic Analysis Revealed Distinct Molecular Components and Organization of CO2-Concentrating Mechanism in Thermophilic Cyanobacteria.</title>
        <authorList>
            <person name="Tang J."/>
            <person name="Zhou H."/>
            <person name="Yao D."/>
            <person name="Riaz S."/>
            <person name="You D."/>
            <person name="Klepacz-Smolka A."/>
            <person name="Daroch M."/>
        </authorList>
    </citation>
    <scope>NUCLEOTIDE SEQUENCE [LARGE SCALE GENOMIC DNA]</scope>
    <source>
        <strain evidence="12">PCC 6715</strain>
    </source>
</reference>
<evidence type="ECO:0000256" key="7">
    <source>
        <dbReference type="SAM" id="Phobius"/>
    </source>
</evidence>
<keyword evidence="4 7" id="KW-0812">Transmembrane</keyword>
<evidence type="ECO:0000256" key="2">
    <source>
        <dbReference type="ARBA" id="ARBA00008017"/>
    </source>
</evidence>
<dbReference type="InterPro" id="IPR006685">
    <property type="entry name" value="MscS_channel_2nd"/>
</dbReference>
<dbReference type="Proteomes" id="UP000231057">
    <property type="component" value="Chromosome"/>
</dbReference>
<feature type="domain" description="Mechanosensitive ion channel MscS" evidence="9">
    <location>
        <begin position="362"/>
        <end position="427"/>
    </location>
</feature>
<keyword evidence="6 7" id="KW-0472">Membrane</keyword>
<evidence type="ECO:0000259" key="10">
    <source>
        <dbReference type="Pfam" id="PF21082"/>
    </source>
</evidence>
<feature type="chain" id="PRO_5013716304" evidence="8">
    <location>
        <begin position="26"/>
        <end position="558"/>
    </location>
</feature>
<keyword evidence="12" id="KW-1185">Reference proteome</keyword>
<evidence type="ECO:0000256" key="8">
    <source>
        <dbReference type="SAM" id="SignalP"/>
    </source>
</evidence>
<dbReference type="KEGG" id="slw:BRW62_03355"/>
<evidence type="ECO:0000313" key="12">
    <source>
        <dbReference type="Proteomes" id="UP000231057"/>
    </source>
</evidence>
<dbReference type="InterPro" id="IPR023408">
    <property type="entry name" value="MscS_beta-dom_sf"/>
</dbReference>
<evidence type="ECO:0000256" key="1">
    <source>
        <dbReference type="ARBA" id="ARBA00004651"/>
    </source>
</evidence>
<feature type="signal peptide" evidence="8">
    <location>
        <begin position="1"/>
        <end position="25"/>
    </location>
</feature>
<evidence type="ECO:0000256" key="5">
    <source>
        <dbReference type="ARBA" id="ARBA00022989"/>
    </source>
</evidence>
<dbReference type="RefSeq" id="WP_099798287.1">
    <property type="nucleotide sequence ID" value="NZ_CP018092.1"/>
</dbReference>
<dbReference type="InterPro" id="IPR010920">
    <property type="entry name" value="LSM_dom_sf"/>
</dbReference>
<dbReference type="Gene3D" id="3.30.70.100">
    <property type="match status" value="1"/>
</dbReference>
<feature type="transmembrane region" description="Helical" evidence="7">
    <location>
        <begin position="159"/>
        <end position="179"/>
    </location>
</feature>
<proteinExistence type="inferred from homology"/>
<dbReference type="Gene3D" id="2.30.30.60">
    <property type="match status" value="1"/>
</dbReference>
<name>A0A2D2Q0B3_PARLV</name>
<feature type="transmembrane region" description="Helical" evidence="7">
    <location>
        <begin position="262"/>
        <end position="288"/>
    </location>
</feature>
<keyword evidence="8" id="KW-0732">Signal</keyword>
<dbReference type="InterPro" id="IPR011066">
    <property type="entry name" value="MscS_channel_C_sf"/>
</dbReference>
<sequence length="558" mass="62351">MAKRLLSLNFLLCLCLALVLVVAQAQLPSIAQPTATTTAPSPEAEGYPVTIDGEVIVEVRHGLGSFSAQERAEAIRRRILQVAEQDEIPLESITIKKIGDRREVAVVQGDRPLLTVTADDAGERLISQEAAAAELAQRIREVIGQYRQDRAPQRLLQNIVYAVLSTLLTLIVCSVIIRVSAKIFQPITRWGAQRIPTLRLQNFEIISTEAIQTWLLRALQFTRLFLLLFILYLYLTFVFNLFPWTRAFGQNFLNHFLFSLELVFTGIGNYLPNLVAIAVIITITYYILKGVRAIFYAIETDRLVIPGFYTDWAKPTYNLLLILIVAMAAVVVFPYLPGFDSPAFRGISVFLGILFSLGSTSAIANVVGGVILIYTRAFQQGDLIQIGDVQGIVIQKTLLVTRVCRPNNQVVTIPNSSLLNSNVTNLSVAIRELDRPLILQTTITLGYDVPWRDVYAAMIEAGRRTTGILADPAPFVWQTALNDFHISYQLNVYTQDWPRVPWILSELHEHLQDVCNEAGIEIMSPSYLALRDGNTSTMPSNYLGDDYQPPGFRVTLPK</sequence>
<reference evidence="11 12" key="1">
    <citation type="submission" date="2016-11" db="EMBL/GenBank/DDBJ databases">
        <title>Complete genome sequence of thermophilic cyanobacteria strain Synechococcus sp. PCC6715.</title>
        <authorList>
            <person name="Tang J."/>
            <person name="Daroch M."/>
            <person name="Liang Y."/>
            <person name="Jiang D."/>
            <person name="Shah M."/>
        </authorList>
    </citation>
    <scope>NUCLEOTIDE SEQUENCE [LARGE SCALE GENOMIC DNA]</scope>
    <source>
        <strain evidence="11 12">PCC 6715</strain>
    </source>
</reference>
<feature type="domain" description="Mechanosensitive ion channel MscS C-terminal" evidence="10">
    <location>
        <begin position="441"/>
        <end position="522"/>
    </location>
</feature>
<keyword evidence="5 7" id="KW-1133">Transmembrane helix</keyword>
<evidence type="ECO:0000256" key="4">
    <source>
        <dbReference type="ARBA" id="ARBA00022692"/>
    </source>
</evidence>
<feature type="transmembrane region" description="Helical" evidence="7">
    <location>
        <begin position="348"/>
        <end position="374"/>
    </location>
</feature>
<evidence type="ECO:0000259" key="9">
    <source>
        <dbReference type="Pfam" id="PF00924"/>
    </source>
</evidence>
<dbReference type="EMBL" id="CP018092">
    <property type="protein sequence ID" value="ATS17940.1"/>
    <property type="molecule type" value="Genomic_DNA"/>
</dbReference>
<feature type="transmembrane region" description="Helical" evidence="7">
    <location>
        <begin position="317"/>
        <end position="336"/>
    </location>
</feature>
<dbReference type="OrthoDB" id="9809206at2"/>
<accession>A0A2D2Q0B3</accession>
<dbReference type="PANTHER" id="PTHR30221">
    <property type="entry name" value="SMALL-CONDUCTANCE MECHANOSENSITIVE CHANNEL"/>
    <property type="match status" value="1"/>
</dbReference>
<organism evidence="11 12">
    <name type="scientific">Parathermosynechococcus lividus PCC 6715</name>
    <dbReference type="NCBI Taxonomy" id="1917166"/>
    <lineage>
        <taxon>Bacteria</taxon>
        <taxon>Bacillati</taxon>
        <taxon>Cyanobacteriota</taxon>
        <taxon>Cyanophyceae</taxon>
        <taxon>Acaryochloridales</taxon>
        <taxon>Thermosynechococcaceae</taxon>
        <taxon>Parathermosynechococcus</taxon>
    </lineage>
</organism>